<dbReference type="AlphaFoldDB" id="A0A381U9N7"/>
<evidence type="ECO:0000313" key="3">
    <source>
        <dbReference type="EMBL" id="SVA24664.1"/>
    </source>
</evidence>
<feature type="transmembrane region" description="Helical" evidence="1">
    <location>
        <begin position="57"/>
        <end position="74"/>
    </location>
</feature>
<dbReference type="Pfam" id="PF00487">
    <property type="entry name" value="FA_desaturase"/>
    <property type="match status" value="1"/>
</dbReference>
<feature type="domain" description="Fatty acid desaturase" evidence="2">
    <location>
        <begin position="64"/>
        <end position="328"/>
    </location>
</feature>
<gene>
    <name evidence="3" type="ORF">METZ01_LOCUS77518</name>
</gene>
<reference evidence="3" key="1">
    <citation type="submission" date="2018-05" db="EMBL/GenBank/DDBJ databases">
        <authorList>
            <person name="Lanie J.A."/>
            <person name="Ng W.-L."/>
            <person name="Kazmierczak K.M."/>
            <person name="Andrzejewski T.M."/>
            <person name="Davidsen T.M."/>
            <person name="Wayne K.J."/>
            <person name="Tettelin H."/>
            <person name="Glass J.I."/>
            <person name="Rusch D."/>
            <person name="Podicherti R."/>
            <person name="Tsui H.-C.T."/>
            <person name="Winkler M.E."/>
        </authorList>
    </citation>
    <scope>NUCLEOTIDE SEQUENCE</scope>
</reference>
<feature type="transmembrane region" description="Helical" evidence="1">
    <location>
        <begin position="175"/>
        <end position="201"/>
    </location>
</feature>
<keyword evidence="1" id="KW-0472">Membrane</keyword>
<keyword evidence="1" id="KW-1133">Transmembrane helix</keyword>
<accession>A0A381U9N7</accession>
<proteinExistence type="predicted"/>
<organism evidence="3">
    <name type="scientific">marine metagenome</name>
    <dbReference type="NCBI Taxonomy" id="408172"/>
    <lineage>
        <taxon>unclassified sequences</taxon>
        <taxon>metagenomes</taxon>
        <taxon>ecological metagenomes</taxon>
    </lineage>
</organism>
<evidence type="ECO:0000259" key="2">
    <source>
        <dbReference type="Pfam" id="PF00487"/>
    </source>
</evidence>
<dbReference type="GO" id="GO:0016020">
    <property type="term" value="C:membrane"/>
    <property type="evidence" value="ECO:0007669"/>
    <property type="project" value="GOC"/>
</dbReference>
<dbReference type="GO" id="GO:0042284">
    <property type="term" value="F:sphingolipid delta-4 desaturase activity"/>
    <property type="evidence" value="ECO:0007669"/>
    <property type="project" value="TreeGrafter"/>
</dbReference>
<dbReference type="EMBL" id="UINC01005967">
    <property type="protein sequence ID" value="SVA24664.1"/>
    <property type="molecule type" value="Genomic_DNA"/>
</dbReference>
<protein>
    <recommendedName>
        <fullName evidence="2">Fatty acid desaturase domain-containing protein</fullName>
    </recommendedName>
</protein>
<feature type="transmembrane region" description="Helical" evidence="1">
    <location>
        <begin position="95"/>
        <end position="116"/>
    </location>
</feature>
<keyword evidence="1" id="KW-0812">Transmembrane</keyword>
<evidence type="ECO:0000256" key="1">
    <source>
        <dbReference type="SAM" id="Phobius"/>
    </source>
</evidence>
<dbReference type="InterPro" id="IPR005804">
    <property type="entry name" value="FA_desaturase_dom"/>
</dbReference>
<feature type="transmembrane region" description="Helical" evidence="1">
    <location>
        <begin position="245"/>
        <end position="267"/>
    </location>
</feature>
<dbReference type="GO" id="GO:0046513">
    <property type="term" value="P:ceramide biosynthetic process"/>
    <property type="evidence" value="ECO:0007669"/>
    <property type="project" value="TreeGrafter"/>
</dbReference>
<dbReference type="PANTHER" id="PTHR12879:SF8">
    <property type="entry name" value="SPHINGOLIPID DELTA(4)-DESATURASE DES1"/>
    <property type="match status" value="1"/>
</dbReference>
<feature type="transmembrane region" description="Helical" evidence="1">
    <location>
        <begin position="32"/>
        <end position="51"/>
    </location>
</feature>
<dbReference type="PANTHER" id="PTHR12879">
    <property type="entry name" value="SPHINGOLIPID DELTA 4 DESATURASE/C-4 HYDROXYLASE PROTEIN DES2"/>
    <property type="match status" value="1"/>
</dbReference>
<feature type="transmembrane region" description="Helical" evidence="1">
    <location>
        <begin position="221"/>
        <end position="238"/>
    </location>
</feature>
<name>A0A381U9N7_9ZZZZ</name>
<sequence length="355" mass="42050">MNYSNASEWHNIRRSRGFRLCPSVKSLFKKDASLIIQIFLNPILQLIIAYLCSRLNYLTILVISWSIGSFLVFMKSNLLHEMSHNLIFGKMSSNIKTIIMTWISIPNVSSELYYYYRFHHLAHHKQFGKDDLEESIFNHYIRPVDMDTIIFFRLLRIRKKDHLLSNIPKGNFIRIVYIGLIPAINWVNYFLLIIGFNIFYLFQSIKGNHDHSITKKVLNDFSQIILVFGLNIFLYIITNSWKPSLYLSLSYLFFKGFLWHPYLAFWLSIHQTGKSGEPTQSVYSPFMRFITLDMCFHVEHHDFPQIPVKSLSGIRRLIPELYNHGSPIKKGYWSTLKEYYINDNWVYGRHNIDLP</sequence>